<dbReference type="GO" id="GO:0008270">
    <property type="term" value="F:zinc ion binding"/>
    <property type="evidence" value="ECO:0007669"/>
    <property type="project" value="UniProtKB-KW"/>
</dbReference>
<reference evidence="6" key="1">
    <citation type="submission" date="2022-08" db="UniProtKB">
        <authorList>
            <consortium name="EnsemblMetazoa"/>
        </authorList>
    </citation>
    <scope>IDENTIFICATION</scope>
    <source>
        <strain evidence="6">05x7-T-G4-1.051#20</strain>
    </source>
</reference>
<dbReference type="Pfam" id="PF01753">
    <property type="entry name" value="zf-MYND"/>
    <property type="match status" value="5"/>
</dbReference>
<dbReference type="EnsemblMetazoa" id="G25651.2">
    <property type="protein sequence ID" value="G25651.2:cds"/>
    <property type="gene ID" value="G25651"/>
</dbReference>
<organism evidence="6 7">
    <name type="scientific">Magallana gigas</name>
    <name type="common">Pacific oyster</name>
    <name type="synonym">Crassostrea gigas</name>
    <dbReference type="NCBI Taxonomy" id="29159"/>
    <lineage>
        <taxon>Eukaryota</taxon>
        <taxon>Metazoa</taxon>
        <taxon>Spiralia</taxon>
        <taxon>Lophotrochozoa</taxon>
        <taxon>Mollusca</taxon>
        <taxon>Bivalvia</taxon>
        <taxon>Autobranchia</taxon>
        <taxon>Pteriomorphia</taxon>
        <taxon>Ostreida</taxon>
        <taxon>Ostreoidea</taxon>
        <taxon>Ostreidae</taxon>
        <taxon>Magallana</taxon>
    </lineage>
</organism>
<dbReference type="GO" id="GO:0005634">
    <property type="term" value="C:nucleus"/>
    <property type="evidence" value="ECO:0007669"/>
    <property type="project" value="TreeGrafter"/>
</dbReference>
<dbReference type="AlphaFoldDB" id="A0A8W8KYY8"/>
<dbReference type="PROSITE" id="PS50865">
    <property type="entry name" value="ZF_MYND_2"/>
    <property type="match status" value="6"/>
</dbReference>
<feature type="domain" description="MYND-type" evidence="5">
    <location>
        <begin position="189"/>
        <end position="226"/>
    </location>
</feature>
<dbReference type="OrthoDB" id="2519255at2759"/>
<feature type="domain" description="MYND-type" evidence="5">
    <location>
        <begin position="103"/>
        <end position="142"/>
    </location>
</feature>
<accession>A0A8W8KYY8</accession>
<dbReference type="PANTHER" id="PTHR10237">
    <property type="entry name" value="DEFORMED EPIDERMAL AUTOREGULATORY FACTOR 1 HOMOLOG SUPPRESSIN"/>
    <property type="match status" value="1"/>
</dbReference>
<sequence length="570" mass="65666">MDADKSCTFCGRRSRDLLRCSRCKEVYYCSRDCQRGHWTEGHREHCEIVGSQAESCAFCGQRSSDLLRCSRCKEVYYCSKDCQKAHWKEGHREDCQIVGSQLCRFCNKSSKQLKGCARCLQAFYCSKECQREDWSQRHREECKAVTPVEKNERLQQATTNRKEGMSEIELYERKSNTNDRKSRSSLDCCSFCGRNGDLKTCTECDKQYYCSRECQKADWKTHKTSCTEEKGRAENNTERSENSSPICAHCRSKSASRVCKDCSVVFYCSKSCQKSHWKKHKSSCKARSGKAKIKETLSVQQCTILGLVTPEENNGLDPNDIHAHESNRGIGKSANVLCCRCKSKRSCLTCPDCNSATYCSVTCLGQDKNDHKETCKDIQEHRLYQKPSYYPPSLTLGKDTSKKEDLWEINHSPSHSTVMFPQDPLCVQDNADLTLVIERSATSCEKAREKIKRQFSSYILITRVREIPIEEISMFDTNICTQPFIFLSYIRRFHGYRGRHNVYLQDSERREIYVSFYLPNDDPLPHFRWSDVVPGKFIAILFPCIHSFLDGSVGLRVDKATNAYIFDVKD</sequence>
<evidence type="ECO:0000256" key="4">
    <source>
        <dbReference type="PROSITE-ProRule" id="PRU00134"/>
    </source>
</evidence>
<proteinExistence type="predicted"/>
<dbReference type="OMA" id="HINESSC"/>
<dbReference type="PANTHER" id="PTHR10237:SF14">
    <property type="entry name" value="MYND-TYPE DOMAIN-CONTAINING PROTEIN"/>
    <property type="match status" value="1"/>
</dbReference>
<dbReference type="EnsemblMetazoa" id="G25651.3">
    <property type="protein sequence ID" value="G25651.3:cds"/>
    <property type="gene ID" value="G25651"/>
</dbReference>
<evidence type="ECO:0000256" key="3">
    <source>
        <dbReference type="ARBA" id="ARBA00022833"/>
    </source>
</evidence>
<evidence type="ECO:0000259" key="5">
    <source>
        <dbReference type="PROSITE" id="PS50865"/>
    </source>
</evidence>
<feature type="domain" description="MYND-type" evidence="5">
    <location>
        <begin position="247"/>
        <end position="284"/>
    </location>
</feature>
<feature type="domain" description="MYND-type" evidence="5">
    <location>
        <begin position="7"/>
        <end position="46"/>
    </location>
</feature>
<keyword evidence="1" id="KW-0479">Metal-binding</keyword>
<name>A0A8W8KYY8_MAGGI</name>
<evidence type="ECO:0000313" key="6">
    <source>
        <dbReference type="EnsemblMetazoa" id="G25651.2:cds"/>
    </source>
</evidence>
<dbReference type="Proteomes" id="UP000005408">
    <property type="component" value="Unassembled WGS sequence"/>
</dbReference>
<dbReference type="GO" id="GO:0000981">
    <property type="term" value="F:DNA-binding transcription factor activity, RNA polymerase II-specific"/>
    <property type="evidence" value="ECO:0007669"/>
    <property type="project" value="TreeGrafter"/>
</dbReference>
<keyword evidence="3" id="KW-0862">Zinc</keyword>
<dbReference type="EnsemblMetazoa" id="G25651.4">
    <property type="protein sequence ID" value="G25651.4:cds"/>
    <property type="gene ID" value="G25651"/>
</dbReference>
<keyword evidence="7" id="KW-1185">Reference proteome</keyword>
<dbReference type="InterPro" id="IPR002893">
    <property type="entry name" value="Znf_MYND"/>
</dbReference>
<dbReference type="InterPro" id="IPR024119">
    <property type="entry name" value="TF_DEAF-1"/>
</dbReference>
<protein>
    <recommendedName>
        <fullName evidence="5">MYND-type domain-containing protein</fullName>
    </recommendedName>
</protein>
<keyword evidence="2 4" id="KW-0863">Zinc-finger</keyword>
<feature type="domain" description="MYND-type" evidence="5">
    <location>
        <begin position="56"/>
        <end position="95"/>
    </location>
</feature>
<dbReference type="PROSITE" id="PS01360">
    <property type="entry name" value="ZF_MYND_1"/>
    <property type="match status" value="5"/>
</dbReference>
<evidence type="ECO:0000256" key="1">
    <source>
        <dbReference type="ARBA" id="ARBA00022723"/>
    </source>
</evidence>
<dbReference type="EnsemblMetazoa" id="G25651.1">
    <property type="protein sequence ID" value="G25651.1:cds"/>
    <property type="gene ID" value="G25651"/>
</dbReference>
<feature type="domain" description="MYND-type" evidence="5">
    <location>
        <begin position="338"/>
        <end position="375"/>
    </location>
</feature>
<evidence type="ECO:0000256" key="2">
    <source>
        <dbReference type="ARBA" id="ARBA00022771"/>
    </source>
</evidence>
<dbReference type="SUPFAM" id="SSF144232">
    <property type="entry name" value="HIT/MYND zinc finger-like"/>
    <property type="match status" value="6"/>
</dbReference>
<dbReference type="Gene3D" id="6.10.140.2220">
    <property type="match status" value="5"/>
</dbReference>
<evidence type="ECO:0000313" key="7">
    <source>
        <dbReference type="Proteomes" id="UP000005408"/>
    </source>
</evidence>